<dbReference type="Proteomes" id="UP001607157">
    <property type="component" value="Unassembled WGS sequence"/>
</dbReference>
<dbReference type="RefSeq" id="WP_377168577.1">
    <property type="nucleotide sequence ID" value="NZ_JBHTJC010000001.1"/>
</dbReference>
<keyword evidence="2" id="KW-0732">Signal</keyword>
<evidence type="ECO:0000256" key="1">
    <source>
        <dbReference type="SAM" id="MobiDB-lite"/>
    </source>
</evidence>
<dbReference type="EMBL" id="JBIHMM010000001">
    <property type="protein sequence ID" value="MFH0252983.1"/>
    <property type="molecule type" value="Genomic_DNA"/>
</dbReference>
<reference evidence="3 4" key="1">
    <citation type="submission" date="2024-10" db="EMBL/GenBank/DDBJ databases">
        <authorList>
            <person name="Yang X.-N."/>
        </authorList>
    </citation>
    <scope>NUCLEOTIDE SEQUENCE [LARGE SCALE GENOMIC DNA]</scope>
    <source>
        <strain evidence="3 4">CAU 1059</strain>
    </source>
</reference>
<feature type="signal peptide" evidence="2">
    <location>
        <begin position="1"/>
        <end position="23"/>
    </location>
</feature>
<dbReference type="GO" id="GO:0016491">
    <property type="term" value="F:oxidoreductase activity"/>
    <property type="evidence" value="ECO:0007669"/>
    <property type="project" value="UniProtKB-KW"/>
</dbReference>
<organism evidence="3 4">
    <name type="scientific">Roseovarius aquimarinus</name>
    <dbReference type="NCBI Taxonomy" id="1229156"/>
    <lineage>
        <taxon>Bacteria</taxon>
        <taxon>Pseudomonadati</taxon>
        <taxon>Pseudomonadota</taxon>
        <taxon>Alphaproteobacteria</taxon>
        <taxon>Rhodobacterales</taxon>
        <taxon>Roseobacteraceae</taxon>
        <taxon>Roseovarius</taxon>
    </lineage>
</organism>
<keyword evidence="4" id="KW-1185">Reference proteome</keyword>
<feature type="region of interest" description="Disordered" evidence="1">
    <location>
        <begin position="206"/>
        <end position="232"/>
    </location>
</feature>
<gene>
    <name evidence="3" type="ORF">ACGRVM_03710</name>
</gene>
<protein>
    <submittedName>
        <fullName evidence="3">Gluconate 2-dehydrogenase subunit 3 family protein</fullName>
        <ecNumber evidence="3">1.-.-.-</ecNumber>
    </submittedName>
</protein>
<dbReference type="Pfam" id="PF13618">
    <property type="entry name" value="Gluconate_2-dh3"/>
    <property type="match status" value="1"/>
</dbReference>
<evidence type="ECO:0000256" key="2">
    <source>
        <dbReference type="SAM" id="SignalP"/>
    </source>
</evidence>
<dbReference type="PROSITE" id="PS51318">
    <property type="entry name" value="TAT"/>
    <property type="match status" value="1"/>
</dbReference>
<comment type="caution">
    <text evidence="3">The sequence shown here is derived from an EMBL/GenBank/DDBJ whole genome shotgun (WGS) entry which is preliminary data.</text>
</comment>
<evidence type="ECO:0000313" key="4">
    <source>
        <dbReference type="Proteomes" id="UP001607157"/>
    </source>
</evidence>
<dbReference type="InterPro" id="IPR027056">
    <property type="entry name" value="Gluconate_2DH_su3"/>
</dbReference>
<dbReference type="InterPro" id="IPR006311">
    <property type="entry name" value="TAT_signal"/>
</dbReference>
<accession>A0ABW7I490</accession>
<evidence type="ECO:0000313" key="3">
    <source>
        <dbReference type="EMBL" id="MFH0252983.1"/>
    </source>
</evidence>
<proteinExistence type="predicted"/>
<dbReference type="EC" id="1.-.-.-" evidence="3"/>
<feature type="chain" id="PRO_5045065803" evidence="2">
    <location>
        <begin position="24"/>
        <end position="232"/>
    </location>
</feature>
<sequence length="232" mass="25072">MHYPFSRRAVLLGLAASAGAALSAPRHAFASLDGKPFSFLTETEARLLAVLCDTLIPADDYPSASEAGVVDFIDLQMVGPYGRGHGLYMKGPFFDGTPEQGYQLPLLPSELIRAGLAGLERAESGFALMEQPRRDEIVTAMSEGEMDLGDAPSKAFFDEVWTLTNQGYFADPIYGGNADYAGWKMVGFPGAHAYYTSFVNKHNRRYPQPPMGINHAPGGNGDLPAAPIRKEP</sequence>
<name>A0ABW7I490_9RHOB</name>
<keyword evidence="3" id="KW-0560">Oxidoreductase</keyword>